<dbReference type="Gene3D" id="3.30.530.20">
    <property type="match status" value="1"/>
</dbReference>
<dbReference type="Proteomes" id="UP000248961">
    <property type="component" value="Unassembled WGS sequence"/>
</dbReference>
<keyword evidence="3" id="KW-1185">Reference proteome</keyword>
<dbReference type="Pfam" id="PF10604">
    <property type="entry name" value="Polyketide_cyc2"/>
    <property type="match status" value="1"/>
</dbReference>
<dbReference type="VEuPathDB" id="FungiDB:BO97DRAFT_405600"/>
<dbReference type="InterPro" id="IPR023393">
    <property type="entry name" value="START-like_dom_sf"/>
</dbReference>
<gene>
    <name evidence="2" type="ORF">BO97DRAFT_405600</name>
</gene>
<evidence type="ECO:0000313" key="2">
    <source>
        <dbReference type="EMBL" id="RAL12253.1"/>
    </source>
</evidence>
<reference evidence="2 3" key="1">
    <citation type="submission" date="2018-02" db="EMBL/GenBank/DDBJ databases">
        <title>The genomes of Aspergillus section Nigri reveals drivers in fungal speciation.</title>
        <authorList>
            <consortium name="DOE Joint Genome Institute"/>
            <person name="Vesth T.C."/>
            <person name="Nybo J."/>
            <person name="Theobald S."/>
            <person name="Brandl J."/>
            <person name="Frisvad J.C."/>
            <person name="Nielsen K.F."/>
            <person name="Lyhne E.K."/>
            <person name="Kogle M.E."/>
            <person name="Kuo A."/>
            <person name="Riley R."/>
            <person name="Clum A."/>
            <person name="Nolan M."/>
            <person name="Lipzen A."/>
            <person name="Salamov A."/>
            <person name="Henrissat B."/>
            <person name="Wiebenga A."/>
            <person name="De vries R.P."/>
            <person name="Grigoriev I.V."/>
            <person name="Mortensen U.H."/>
            <person name="Andersen M.R."/>
            <person name="Baker S.E."/>
        </authorList>
    </citation>
    <scope>NUCLEOTIDE SEQUENCE [LARGE SCALE GENOMIC DNA]</scope>
    <source>
        <strain evidence="2 3">CBS 101889</strain>
    </source>
</reference>
<dbReference type="RefSeq" id="XP_025551407.1">
    <property type="nucleotide sequence ID" value="XM_025695223.1"/>
</dbReference>
<dbReference type="GeneID" id="37199512"/>
<proteinExistence type="predicted"/>
<accession>A0A395HXY7</accession>
<dbReference type="OrthoDB" id="509124at2759"/>
<protein>
    <submittedName>
        <fullName evidence="2">Uncharacterized protein</fullName>
    </submittedName>
</protein>
<dbReference type="InterPro" id="IPR019587">
    <property type="entry name" value="Polyketide_cyclase/dehydratase"/>
</dbReference>
<dbReference type="AlphaFoldDB" id="A0A395HXY7"/>
<feature type="region of interest" description="Disordered" evidence="1">
    <location>
        <begin position="44"/>
        <end position="67"/>
    </location>
</feature>
<evidence type="ECO:0000256" key="1">
    <source>
        <dbReference type="SAM" id="MobiDB-lite"/>
    </source>
</evidence>
<name>A0A395HXY7_ASPHC</name>
<organism evidence="2 3">
    <name type="scientific">Aspergillus homomorphus (strain CBS 101889)</name>
    <dbReference type="NCBI Taxonomy" id="1450537"/>
    <lineage>
        <taxon>Eukaryota</taxon>
        <taxon>Fungi</taxon>
        <taxon>Dikarya</taxon>
        <taxon>Ascomycota</taxon>
        <taxon>Pezizomycotina</taxon>
        <taxon>Eurotiomycetes</taxon>
        <taxon>Eurotiomycetidae</taxon>
        <taxon>Eurotiales</taxon>
        <taxon>Aspergillaceae</taxon>
        <taxon>Aspergillus</taxon>
        <taxon>Aspergillus subgen. Circumdati</taxon>
    </lineage>
</organism>
<sequence length="241" mass="26260">MSSTDPILRITSSTTIHAPLDKVWTALTDTTTWMRWNRFVPDVTIREQPTTPTSDSTHDSANTNANTTSSILQKGTRLTFHVNMHPAASPSAPESLAKVDNHVGLVVSECVPPYAVGSSPEIGGGGENGEGDSTDPADSATPTQAPPATRKATITWANDTAFQGRVMATLHSAERVHELIEREVPDPEHGGTRTVTEVTNWEVQSGYLAYVVKWMFEGRLEENFGVWVDDLRGFVEGEMIQ</sequence>
<evidence type="ECO:0000313" key="3">
    <source>
        <dbReference type="Proteomes" id="UP000248961"/>
    </source>
</evidence>
<feature type="region of interest" description="Disordered" evidence="1">
    <location>
        <begin position="117"/>
        <end position="151"/>
    </location>
</feature>
<dbReference type="EMBL" id="KZ824284">
    <property type="protein sequence ID" value="RAL12253.1"/>
    <property type="molecule type" value="Genomic_DNA"/>
</dbReference>
<dbReference type="SUPFAM" id="SSF55961">
    <property type="entry name" value="Bet v1-like"/>
    <property type="match status" value="1"/>
</dbReference>